<evidence type="ECO:0000313" key="2">
    <source>
        <dbReference type="Proteomes" id="UP001597280"/>
    </source>
</evidence>
<gene>
    <name evidence="1" type="ORF">ACFSDA_02395</name>
</gene>
<reference evidence="2" key="1">
    <citation type="journal article" date="2019" name="Int. J. Syst. Evol. Microbiol.">
        <title>The Global Catalogue of Microorganisms (GCM) 10K type strain sequencing project: providing services to taxonomists for standard genome sequencing and annotation.</title>
        <authorList>
            <consortium name="The Broad Institute Genomics Platform"/>
            <consortium name="The Broad Institute Genome Sequencing Center for Infectious Disease"/>
            <person name="Wu L."/>
            <person name="Ma J."/>
        </authorList>
    </citation>
    <scope>NUCLEOTIDE SEQUENCE [LARGE SCALE GENOMIC DNA]</scope>
    <source>
        <strain evidence="2">JCM 11650</strain>
    </source>
</reference>
<evidence type="ECO:0000313" key="1">
    <source>
        <dbReference type="EMBL" id="MFD1833914.1"/>
    </source>
</evidence>
<accession>A0ABW4PUF7</accession>
<dbReference type="Proteomes" id="UP001597280">
    <property type="component" value="Unassembled WGS sequence"/>
</dbReference>
<name>A0ABW4PUF7_9MICO</name>
<dbReference type="Pfam" id="PF11349">
    <property type="entry name" value="DUF3151"/>
    <property type="match status" value="1"/>
</dbReference>
<dbReference type="EMBL" id="JBHUFL010000001">
    <property type="protein sequence ID" value="MFD1833914.1"/>
    <property type="molecule type" value="Genomic_DNA"/>
</dbReference>
<comment type="caution">
    <text evidence="1">The sequence shown here is derived from an EMBL/GenBank/DDBJ whole genome shotgun (WGS) entry which is preliminary data.</text>
</comment>
<sequence>MADRTDTPRSANLLGIPETLLPDDFVDVEVAELLVDGDPREIASTHLDSPLAWAILAQDALEDGDEVAAYAYARTGYHRGLDALRRNGWRGQGPVPASHAPNRGFLRALVMLGETSRRLGDEAEHERVQDFLREADPTLLP</sequence>
<proteinExistence type="predicted"/>
<keyword evidence="2" id="KW-1185">Reference proteome</keyword>
<dbReference type="RefSeq" id="WP_137771417.1">
    <property type="nucleotide sequence ID" value="NZ_BAAAIS010000005.1"/>
</dbReference>
<dbReference type="InterPro" id="IPR014487">
    <property type="entry name" value="DUF3151"/>
</dbReference>
<dbReference type="PIRSF" id="PIRSF017349">
    <property type="entry name" value="UCP017349"/>
    <property type="match status" value="1"/>
</dbReference>
<organism evidence="1 2">
    <name type="scientific">Brachybacterium rhamnosum</name>
    <dbReference type="NCBI Taxonomy" id="173361"/>
    <lineage>
        <taxon>Bacteria</taxon>
        <taxon>Bacillati</taxon>
        <taxon>Actinomycetota</taxon>
        <taxon>Actinomycetes</taxon>
        <taxon>Micrococcales</taxon>
        <taxon>Dermabacteraceae</taxon>
        <taxon>Brachybacterium</taxon>
    </lineage>
</organism>
<protein>
    <submittedName>
        <fullName evidence="1">DUF3151 domain-containing protein</fullName>
    </submittedName>
</protein>